<organism evidence="2 3">
    <name type="scientific">Bucco capensis</name>
    <name type="common">collared puffbird</name>
    <dbReference type="NCBI Taxonomy" id="135168"/>
    <lineage>
        <taxon>Eukaryota</taxon>
        <taxon>Metazoa</taxon>
        <taxon>Chordata</taxon>
        <taxon>Craniata</taxon>
        <taxon>Vertebrata</taxon>
        <taxon>Euteleostomi</taxon>
        <taxon>Archelosauria</taxon>
        <taxon>Archosauria</taxon>
        <taxon>Dinosauria</taxon>
        <taxon>Saurischia</taxon>
        <taxon>Theropoda</taxon>
        <taxon>Coelurosauria</taxon>
        <taxon>Aves</taxon>
        <taxon>Neognathae</taxon>
        <taxon>Neoaves</taxon>
        <taxon>Telluraves</taxon>
        <taxon>Coraciimorphae</taxon>
        <taxon>Piciformes</taxon>
        <taxon>Bucconidae</taxon>
        <taxon>Bucco</taxon>
    </lineage>
</organism>
<dbReference type="PANTHER" id="PTHR15510">
    <property type="entry name" value="SPERM-ASSOCIATED ANTIGEN 8"/>
    <property type="match status" value="1"/>
</dbReference>
<name>A0A7K9HM86_9PICI</name>
<dbReference type="GO" id="GO:0045944">
    <property type="term" value="P:positive regulation of transcription by RNA polymerase II"/>
    <property type="evidence" value="ECO:0007669"/>
    <property type="project" value="TreeGrafter"/>
</dbReference>
<proteinExistence type="predicted"/>
<dbReference type="GO" id="GO:0005634">
    <property type="term" value="C:nucleus"/>
    <property type="evidence" value="ECO:0007669"/>
    <property type="project" value="TreeGrafter"/>
</dbReference>
<keyword evidence="3" id="KW-1185">Reference proteome</keyword>
<feature type="non-terminal residue" evidence="2">
    <location>
        <position position="186"/>
    </location>
</feature>
<evidence type="ECO:0000313" key="2">
    <source>
        <dbReference type="EMBL" id="NXH14971.1"/>
    </source>
</evidence>
<dbReference type="GO" id="GO:0008017">
    <property type="term" value="F:microtubule binding"/>
    <property type="evidence" value="ECO:0007669"/>
    <property type="project" value="InterPro"/>
</dbReference>
<evidence type="ECO:0000256" key="1">
    <source>
        <dbReference type="SAM" id="MobiDB-lite"/>
    </source>
</evidence>
<gene>
    <name evidence="2" type="primary">Spag8</name>
    <name evidence="2" type="ORF">BUCCAP_R10821</name>
</gene>
<dbReference type="Pfam" id="PF22584">
    <property type="entry name" value="CFAP143"/>
    <property type="match status" value="1"/>
</dbReference>
<reference evidence="2 3" key="1">
    <citation type="submission" date="2019-09" db="EMBL/GenBank/DDBJ databases">
        <title>Bird 10,000 Genomes (B10K) Project - Family phase.</title>
        <authorList>
            <person name="Zhang G."/>
        </authorList>
    </citation>
    <scope>NUCLEOTIDE SEQUENCE [LARGE SCALE GENOMIC DNA]</scope>
    <source>
        <strain evidence="2">B10K-DU-001-16</strain>
        <tissue evidence="2">Muscle</tissue>
    </source>
</reference>
<dbReference type="PANTHER" id="PTHR15510:SF5">
    <property type="entry name" value="SPERM-ASSOCIATED ANTIGEN 8"/>
    <property type="match status" value="1"/>
</dbReference>
<dbReference type="InterPro" id="IPR026124">
    <property type="entry name" value="Sperm-assoc_Ag8"/>
</dbReference>
<sequence length="186" mass="21355">PAEQLSLSVPWGNCLIHNWQKDRATSHPDTVPGQEPGNEGFTHQHGYHGLLVHQLLSWLNCRTTTEDTYRQLHRALLRGRGQQQAMLESMLYQKYRKEILEKIYSPLMPMKSVSTTHHDYPAEGCQLTPPLAIKPHNYFTEQPCSFWLEQAHNLPDVTRICNGDSPSRRNAAFSTPITEYLKQPLP</sequence>
<protein>
    <submittedName>
        <fullName evidence="2">SPAG8 protein</fullName>
    </submittedName>
</protein>
<dbReference type="AlphaFoldDB" id="A0A7K9HM86"/>
<dbReference type="EMBL" id="VWZO01009249">
    <property type="protein sequence ID" value="NXH14971.1"/>
    <property type="molecule type" value="Genomic_DNA"/>
</dbReference>
<dbReference type="Proteomes" id="UP000534107">
    <property type="component" value="Unassembled WGS sequence"/>
</dbReference>
<dbReference type="GO" id="GO:0005737">
    <property type="term" value="C:cytoplasm"/>
    <property type="evidence" value="ECO:0007669"/>
    <property type="project" value="TreeGrafter"/>
</dbReference>
<accession>A0A7K9HM86</accession>
<feature type="region of interest" description="Disordered" evidence="1">
    <location>
        <begin position="23"/>
        <end position="42"/>
    </location>
</feature>
<evidence type="ECO:0000313" key="3">
    <source>
        <dbReference type="Proteomes" id="UP000534107"/>
    </source>
</evidence>
<comment type="caution">
    <text evidence="2">The sequence shown here is derived from an EMBL/GenBank/DDBJ whole genome shotgun (WGS) entry which is preliminary data.</text>
</comment>
<feature type="non-terminal residue" evidence="2">
    <location>
        <position position="1"/>
    </location>
</feature>
<dbReference type="OrthoDB" id="2120499at2759"/>